<dbReference type="Proteomes" id="UP000190064">
    <property type="component" value="Unassembled WGS sequence"/>
</dbReference>
<evidence type="ECO:0000313" key="1">
    <source>
        <dbReference type="EMBL" id="OOV85919.1"/>
    </source>
</evidence>
<dbReference type="Pfam" id="PF05045">
    <property type="entry name" value="RgpF"/>
    <property type="match status" value="1"/>
</dbReference>
<dbReference type="InterPro" id="IPR036412">
    <property type="entry name" value="HAD-like_sf"/>
</dbReference>
<dbReference type="InterPro" id="IPR023214">
    <property type="entry name" value="HAD_sf"/>
</dbReference>
<dbReference type="STRING" id="966.BTA35_0216195"/>
<name>A0A1T1H7R3_OCELI</name>
<dbReference type="RefSeq" id="WP_078320857.1">
    <property type="nucleotide sequence ID" value="NZ_FXTS01000013.1"/>
</dbReference>
<gene>
    <name evidence="1" type="ORF">BTA35_0216195</name>
</gene>
<dbReference type="Gene3D" id="3.40.50.1000">
    <property type="entry name" value="HAD superfamily/HAD-like"/>
    <property type="match status" value="1"/>
</dbReference>
<proteinExistence type="predicted"/>
<keyword evidence="2" id="KW-1185">Reference proteome</keyword>
<accession>A0A1T1H7R3</accession>
<dbReference type="SUPFAM" id="SSF56784">
    <property type="entry name" value="HAD-like"/>
    <property type="match status" value="1"/>
</dbReference>
<dbReference type="EMBL" id="MTSD02000011">
    <property type="protein sequence ID" value="OOV85919.1"/>
    <property type="molecule type" value="Genomic_DNA"/>
</dbReference>
<protein>
    <submittedName>
        <fullName evidence="1">Uncharacterized protein</fullName>
    </submittedName>
</protein>
<sequence length="959" mass="109024">MNILIQSAKNKVLRLREIFLSLAKRVYWKLPVKIRNPLVNFIYRVFPWVFYGTPHFHMWKNSKILTPAINHCEELILIEDLPPAKKSLGRIAIHLHMYYTDLSDEFVGYLKNMPFNYDLYISVTDEQGKAICQEKFSNLPLLKHLKIEVVANRGRDIAPMFCAFGEQLARYDYVAHLHSKKSLYNKGATEGWRQYLCSSLLGSPEQIRRIFTLLQGNHARGLVYPQNFYLIPYFANHWLANKALGAQWCARLGIRHFPNVYFDFPAGTMFWARTAAIKPLFDAGITLNDFAEEAGQTDGTFAHCLERLLGLVSPSQGYPIGIIKDRQTPSWSAWRFNTVLERSFEIIHQELNASKVKLIGFDIFDTLLTRPMLDPEAVKEIVALRAGRSPENPNLGKIYLEYRAQAEASARQQAGRDINLHVVYQHFQKMTGLPQEQVSQLQALEEQVEYASVKPRKGGLELFHKALATGKPVVLISDMFLPVEHIKTTLHDHGIEGWQSLYLSSDIGLRKDTGELYKYLFDKYALQPQEFLMVGDNERSDLQIPLDLGANALHTLRATDITRSLPRWRRLLENIEQQGDLNAQLTLGLVLQKNFAAVAYPQLNPYNLIKPTAFNIGYSLVGPLLTGFAHWLSEQARDNNIERLYFLAREGELIKQVFDRWTANLDVSASSHYLVVSRRAVSVPSLKNLDDILKIARNNYYSNNLAGFLKERFGLSLSAEQWQTISEQTNWQADKQVEVRDGNTKHLLELFKLLEADILAAAAVEKAALLKYLASQGMEADGKQTVVDVGYGATIQGYLNGLLTQSTQGHYLLTDDRSEAVAQRHSVDTTGCYYEGVQPTVGAPLMYRYNFELEKLLSSDSAQVVKYTETEQQIAGVFRDLSLQETACQPLREELQQGVLAYVDDAINIREQLLPEFAPSTQVACQLYETFVSQLSDEELAFMKKITLDDYYCGRGLVS</sequence>
<comment type="caution">
    <text evidence="1">The sequence shown here is derived from an EMBL/GenBank/DDBJ whole genome shotgun (WGS) entry which is preliminary data.</text>
</comment>
<evidence type="ECO:0000313" key="2">
    <source>
        <dbReference type="Proteomes" id="UP000190064"/>
    </source>
</evidence>
<reference evidence="1" key="1">
    <citation type="submission" date="2017-02" db="EMBL/GenBank/DDBJ databases">
        <title>Draft Genome Sequence of the Salt Water Bacterium Oceanospirillum linum ATCC 11336.</title>
        <authorList>
            <person name="Trachtenberg A.M."/>
            <person name="Carney J.G."/>
            <person name="Linnane J.D."/>
            <person name="Rheaume B.A."/>
            <person name="Pitts N.L."/>
            <person name="Mykles D.L."/>
            <person name="Maclea K.S."/>
        </authorList>
    </citation>
    <scope>NUCLEOTIDE SEQUENCE [LARGE SCALE GENOMIC DNA]</scope>
    <source>
        <strain evidence="1">ATCC 11336</strain>
    </source>
</reference>
<dbReference type="AlphaFoldDB" id="A0A1T1H7R3"/>
<organism evidence="1 2">
    <name type="scientific">Oceanospirillum linum</name>
    <dbReference type="NCBI Taxonomy" id="966"/>
    <lineage>
        <taxon>Bacteria</taxon>
        <taxon>Pseudomonadati</taxon>
        <taxon>Pseudomonadota</taxon>
        <taxon>Gammaproteobacteria</taxon>
        <taxon>Oceanospirillales</taxon>
        <taxon>Oceanospirillaceae</taxon>
        <taxon>Oceanospirillum</taxon>
    </lineage>
</organism>
<dbReference type="InterPro" id="IPR007739">
    <property type="entry name" value="RgpF"/>
</dbReference>